<feature type="transmembrane region" description="Helical" evidence="5">
    <location>
        <begin position="484"/>
        <end position="503"/>
    </location>
</feature>
<feature type="region of interest" description="Disordered" evidence="4">
    <location>
        <begin position="402"/>
        <end position="429"/>
    </location>
</feature>
<dbReference type="EMBL" id="AJWJ01000204">
    <property type="protein sequence ID" value="KAF2073441.1"/>
    <property type="molecule type" value="Genomic_DNA"/>
</dbReference>
<feature type="compositionally biased region" description="Polar residues" evidence="4">
    <location>
        <begin position="254"/>
        <end position="269"/>
    </location>
</feature>
<evidence type="ECO:0000259" key="6">
    <source>
        <dbReference type="PROSITE" id="PS51778"/>
    </source>
</evidence>
<evidence type="ECO:0000256" key="2">
    <source>
        <dbReference type="ARBA" id="ARBA00023136"/>
    </source>
</evidence>
<name>A0A8J4USC0_9MYCE</name>
<feature type="region of interest" description="Disordered" evidence="4">
    <location>
        <begin position="290"/>
        <end position="328"/>
    </location>
</feature>
<keyword evidence="3" id="KW-0175">Coiled coil</keyword>
<evidence type="ECO:0000313" key="8">
    <source>
        <dbReference type="Proteomes" id="UP000695562"/>
    </source>
</evidence>
<keyword evidence="2 5" id="KW-0472">Membrane</keyword>
<feature type="compositionally biased region" description="Low complexity" evidence="4">
    <location>
        <begin position="402"/>
        <end position="425"/>
    </location>
</feature>
<protein>
    <recommendedName>
        <fullName evidence="6">VASt domain-containing protein</fullName>
    </recommendedName>
</protein>
<sequence length="519" mass="59643">MKILDLEEEFGLSVETFFTFFFESTNFKQKYHASRGDRDIEIKPWTPTSDGRYTREIVFCSAISNSSVINSIVGDKAKVREVQHYKLADGRLNVIAETFFEGKVGQSFQSVSEWNVVPINEPQPGCKVVIKVKNNYKGTMFKDRIESWVHSTTEDSFKKWLDLVRQQVEEYEKNEQLKRVTPTPVRPQQQRDENDENRNTVIPFEMVDENQQQVIQQNRQSRQQHTTTTTTTTSSNNSNNNNNNNKATTTTTTAISSPVSNKITLSPPLNNHDDESTITMVEEHTTTTFSYHNHHHSNNNRDDSDNESDLSDISHVPPSHLGDFTDDEEYNSNEEFYDTNDVWQSSSSESQKRDIKNFMQTINNDLTNIKSIIEVNHNRLLGLEDSFQSSRNLVGSGVVGNNNNNNINNNRQQHPTTTTTSSSITNGGNVNSDLTTTYLNRLEEMVKNLQEDEMKSREKQKDWEQKIADLEKKLHSLGSSQSKYIMWLNIGAFVFFLIGWPIAAKKIWKHIPKELFGFK</sequence>
<evidence type="ECO:0000313" key="7">
    <source>
        <dbReference type="EMBL" id="KAF2073441.1"/>
    </source>
</evidence>
<feature type="compositionally biased region" description="Low complexity" evidence="4">
    <location>
        <begin position="211"/>
        <end position="253"/>
    </location>
</feature>
<feature type="region of interest" description="Disordered" evidence="4">
    <location>
        <begin position="174"/>
        <end position="197"/>
    </location>
</feature>
<keyword evidence="8" id="KW-1185">Reference proteome</keyword>
<evidence type="ECO:0000256" key="1">
    <source>
        <dbReference type="ARBA" id="ARBA00004370"/>
    </source>
</evidence>
<feature type="region of interest" description="Disordered" evidence="4">
    <location>
        <begin position="211"/>
        <end position="274"/>
    </location>
</feature>
<dbReference type="AlphaFoldDB" id="A0A8J4USC0"/>
<evidence type="ECO:0000256" key="5">
    <source>
        <dbReference type="SAM" id="Phobius"/>
    </source>
</evidence>
<proteinExistence type="predicted"/>
<reference evidence="7" key="1">
    <citation type="submission" date="2020-01" db="EMBL/GenBank/DDBJ databases">
        <title>Development of genomics and gene disruption for Polysphondylium violaceum indicates a role for the polyketide synthase stlB in stalk morphogenesis.</title>
        <authorList>
            <person name="Narita B."/>
            <person name="Kawabe Y."/>
            <person name="Kin K."/>
            <person name="Saito T."/>
            <person name="Gibbs R."/>
            <person name="Kuspa A."/>
            <person name="Muzny D."/>
            <person name="Queller D."/>
            <person name="Richards S."/>
            <person name="Strassman J."/>
            <person name="Sucgang R."/>
            <person name="Worley K."/>
            <person name="Schaap P."/>
        </authorList>
    </citation>
    <scope>NUCLEOTIDE SEQUENCE</scope>
    <source>
        <strain evidence="7">QSvi11</strain>
    </source>
</reference>
<dbReference type="Proteomes" id="UP000695562">
    <property type="component" value="Unassembled WGS sequence"/>
</dbReference>
<dbReference type="OrthoDB" id="19633at2759"/>
<dbReference type="InterPro" id="IPR031968">
    <property type="entry name" value="VASt"/>
</dbReference>
<keyword evidence="5" id="KW-0812">Transmembrane</keyword>
<organism evidence="7 8">
    <name type="scientific">Polysphondylium violaceum</name>
    <dbReference type="NCBI Taxonomy" id="133409"/>
    <lineage>
        <taxon>Eukaryota</taxon>
        <taxon>Amoebozoa</taxon>
        <taxon>Evosea</taxon>
        <taxon>Eumycetozoa</taxon>
        <taxon>Dictyostelia</taxon>
        <taxon>Dictyosteliales</taxon>
        <taxon>Dictyosteliaceae</taxon>
        <taxon>Polysphondylium</taxon>
    </lineage>
</organism>
<evidence type="ECO:0000256" key="3">
    <source>
        <dbReference type="SAM" id="Coils"/>
    </source>
</evidence>
<evidence type="ECO:0000256" key="4">
    <source>
        <dbReference type="SAM" id="MobiDB-lite"/>
    </source>
</evidence>
<feature type="coiled-coil region" evidence="3">
    <location>
        <begin position="439"/>
        <end position="473"/>
    </location>
</feature>
<dbReference type="PROSITE" id="PS51778">
    <property type="entry name" value="VAST"/>
    <property type="match status" value="1"/>
</dbReference>
<gene>
    <name evidence="7" type="ORF">CYY_005258</name>
</gene>
<comment type="subcellular location">
    <subcellularLocation>
        <location evidence="1">Membrane</location>
    </subcellularLocation>
</comment>
<dbReference type="GO" id="GO:0016020">
    <property type="term" value="C:membrane"/>
    <property type="evidence" value="ECO:0007669"/>
    <property type="project" value="UniProtKB-SubCell"/>
</dbReference>
<keyword evidence="5" id="KW-1133">Transmembrane helix</keyword>
<comment type="caution">
    <text evidence="7">The sequence shown here is derived from an EMBL/GenBank/DDBJ whole genome shotgun (WGS) entry which is preliminary data.</text>
</comment>
<feature type="domain" description="VASt" evidence="6">
    <location>
        <begin position="1"/>
        <end position="172"/>
    </location>
</feature>
<accession>A0A8J4USC0</accession>